<keyword evidence="3" id="KW-0804">Transcription</keyword>
<dbReference type="PROSITE" id="PS01124">
    <property type="entry name" value="HTH_ARAC_FAMILY_2"/>
    <property type="match status" value="1"/>
</dbReference>
<evidence type="ECO:0000313" key="6">
    <source>
        <dbReference type="Proteomes" id="UP000215188"/>
    </source>
</evidence>
<gene>
    <name evidence="5" type="ORF">AOC33_07205</name>
</gene>
<evidence type="ECO:0000313" key="5">
    <source>
        <dbReference type="EMBL" id="OXL15087.1"/>
    </source>
</evidence>
<reference evidence="5 6" key="1">
    <citation type="submission" date="2017-06" db="EMBL/GenBank/DDBJ databases">
        <title>Reclassification of a Polynucleobacter cosmopolitanus strain isolated from tropical Lake Victoria as Polynucleobacter victoriensis comb. nov.</title>
        <authorList>
            <person name="Hahn M.W."/>
        </authorList>
    </citation>
    <scope>NUCLEOTIDE SEQUENCE [LARGE SCALE GENOMIC DNA]</scope>
    <source>
        <strain evidence="5 6">MWH-MoIso2</strain>
    </source>
</reference>
<keyword evidence="1" id="KW-0805">Transcription regulation</keyword>
<dbReference type="SUPFAM" id="SSF46689">
    <property type="entry name" value="Homeodomain-like"/>
    <property type="match status" value="2"/>
</dbReference>
<organism evidence="5 6">
    <name type="scientific">Polynucleobacter cosmopolitanus</name>
    <dbReference type="NCBI Taxonomy" id="351345"/>
    <lineage>
        <taxon>Bacteria</taxon>
        <taxon>Pseudomonadati</taxon>
        <taxon>Pseudomonadota</taxon>
        <taxon>Betaproteobacteria</taxon>
        <taxon>Burkholderiales</taxon>
        <taxon>Burkholderiaceae</taxon>
        <taxon>Polynucleobacter</taxon>
    </lineage>
</organism>
<dbReference type="SMART" id="SM00342">
    <property type="entry name" value="HTH_ARAC"/>
    <property type="match status" value="1"/>
</dbReference>
<evidence type="ECO:0000256" key="1">
    <source>
        <dbReference type="ARBA" id="ARBA00023015"/>
    </source>
</evidence>
<protein>
    <recommendedName>
        <fullName evidence="4">HTH araC/xylS-type domain-containing protein</fullName>
    </recommendedName>
</protein>
<dbReference type="OrthoDB" id="185346at2"/>
<evidence type="ECO:0000256" key="3">
    <source>
        <dbReference type="ARBA" id="ARBA00023163"/>
    </source>
</evidence>
<dbReference type="RefSeq" id="WP_089516245.1">
    <property type="nucleotide sequence ID" value="NZ_NJGG01000002.1"/>
</dbReference>
<dbReference type="EMBL" id="NJGG01000002">
    <property type="protein sequence ID" value="OXL15087.1"/>
    <property type="molecule type" value="Genomic_DNA"/>
</dbReference>
<dbReference type="Pfam" id="PF12833">
    <property type="entry name" value="HTH_18"/>
    <property type="match status" value="1"/>
</dbReference>
<sequence length="331" mass="37337">MNDLSTLTTWLDKYPLFHSGDEVDEVRHKVGHIFVPHNLNVLGQEKHLSADMNHLQLENVSVNTLGYGASVNITCDPFEKFLLIMLPMTGVMNATVEEGVVNANKGTAALINTSDPLSMKWGENCNQLIIRIDKDLIHRTCESLLGHPIKKDVKFSSSLNMSSGFEMYQSIIHLLASNPFISESAKTFPIITKQLEQLLVSSLLLNQKNQYSQALLQPEKIITPQYIKKAEEYMRENAAEAITLQDVAENVGISLKTLHNGFQKYRNNSPKNFLKNLRLDLVHQDLIAEKLSKSDTTVTEVALRWGFMHLSHFSESYFAKFGEYPSKTLKG</sequence>
<dbReference type="InterPro" id="IPR009057">
    <property type="entry name" value="Homeodomain-like_sf"/>
</dbReference>
<dbReference type="InterPro" id="IPR018060">
    <property type="entry name" value="HTH_AraC"/>
</dbReference>
<accession>A0A229FSW1</accession>
<dbReference type="InterPro" id="IPR050204">
    <property type="entry name" value="AraC_XylS_family_regulators"/>
</dbReference>
<dbReference type="Proteomes" id="UP000215188">
    <property type="component" value="Unassembled WGS sequence"/>
</dbReference>
<dbReference type="Gene3D" id="1.10.10.60">
    <property type="entry name" value="Homeodomain-like"/>
    <property type="match status" value="1"/>
</dbReference>
<dbReference type="AlphaFoldDB" id="A0A229FSW1"/>
<dbReference type="InterPro" id="IPR035418">
    <property type="entry name" value="AraC-bd_2"/>
</dbReference>
<comment type="caution">
    <text evidence="5">The sequence shown here is derived from an EMBL/GenBank/DDBJ whole genome shotgun (WGS) entry which is preliminary data.</text>
</comment>
<dbReference type="GO" id="GO:0043565">
    <property type="term" value="F:sequence-specific DNA binding"/>
    <property type="evidence" value="ECO:0007669"/>
    <property type="project" value="InterPro"/>
</dbReference>
<keyword evidence="6" id="KW-1185">Reference proteome</keyword>
<feature type="domain" description="HTH araC/xylS-type" evidence="4">
    <location>
        <begin position="228"/>
        <end position="331"/>
    </location>
</feature>
<name>A0A229FSW1_9BURK</name>
<proteinExistence type="predicted"/>
<evidence type="ECO:0000256" key="2">
    <source>
        <dbReference type="ARBA" id="ARBA00023125"/>
    </source>
</evidence>
<dbReference type="GO" id="GO:0003700">
    <property type="term" value="F:DNA-binding transcription factor activity"/>
    <property type="evidence" value="ECO:0007669"/>
    <property type="project" value="InterPro"/>
</dbReference>
<evidence type="ECO:0000259" key="4">
    <source>
        <dbReference type="PROSITE" id="PS01124"/>
    </source>
</evidence>
<dbReference type="PANTHER" id="PTHR46796:SF12">
    <property type="entry name" value="HTH-TYPE DNA-BINDING TRANSCRIPTIONAL ACTIVATOR EUTR"/>
    <property type="match status" value="1"/>
</dbReference>
<dbReference type="Pfam" id="PF14525">
    <property type="entry name" value="AraC_binding_2"/>
    <property type="match status" value="1"/>
</dbReference>
<dbReference type="PANTHER" id="PTHR46796">
    <property type="entry name" value="HTH-TYPE TRANSCRIPTIONAL ACTIVATOR RHAS-RELATED"/>
    <property type="match status" value="1"/>
</dbReference>
<keyword evidence="2" id="KW-0238">DNA-binding</keyword>